<feature type="region of interest" description="Disordered" evidence="1">
    <location>
        <begin position="99"/>
        <end position="157"/>
    </location>
</feature>
<comment type="caution">
    <text evidence="2">The sequence shown here is derived from an EMBL/GenBank/DDBJ whole genome shotgun (WGS) entry which is preliminary data.</text>
</comment>
<reference evidence="2 3" key="1">
    <citation type="submission" date="2024-02" db="EMBL/GenBank/DDBJ databases">
        <authorList>
            <person name="Chen Y."/>
            <person name="Shah S."/>
            <person name="Dougan E. K."/>
            <person name="Thang M."/>
            <person name="Chan C."/>
        </authorList>
    </citation>
    <scope>NUCLEOTIDE SEQUENCE [LARGE SCALE GENOMIC DNA]</scope>
</reference>
<evidence type="ECO:0000313" key="2">
    <source>
        <dbReference type="EMBL" id="CAK9091543.1"/>
    </source>
</evidence>
<gene>
    <name evidence="2" type="ORF">SCF082_LOCUS43122</name>
</gene>
<evidence type="ECO:0000313" key="3">
    <source>
        <dbReference type="Proteomes" id="UP001642464"/>
    </source>
</evidence>
<feature type="compositionally biased region" description="Basic and acidic residues" evidence="1">
    <location>
        <begin position="117"/>
        <end position="130"/>
    </location>
</feature>
<feature type="non-terminal residue" evidence="2">
    <location>
        <position position="157"/>
    </location>
</feature>
<organism evidence="2 3">
    <name type="scientific">Durusdinium trenchii</name>
    <dbReference type="NCBI Taxonomy" id="1381693"/>
    <lineage>
        <taxon>Eukaryota</taxon>
        <taxon>Sar</taxon>
        <taxon>Alveolata</taxon>
        <taxon>Dinophyceae</taxon>
        <taxon>Suessiales</taxon>
        <taxon>Symbiodiniaceae</taxon>
        <taxon>Durusdinium</taxon>
    </lineage>
</organism>
<feature type="compositionally biased region" description="Low complexity" evidence="1">
    <location>
        <begin position="137"/>
        <end position="148"/>
    </location>
</feature>
<proteinExistence type="predicted"/>
<name>A0ABP0QTX7_9DINO</name>
<evidence type="ECO:0000256" key="1">
    <source>
        <dbReference type="SAM" id="MobiDB-lite"/>
    </source>
</evidence>
<protein>
    <submittedName>
        <fullName evidence="2">Uncharacterized protein</fullName>
    </submittedName>
</protein>
<dbReference type="Proteomes" id="UP001642464">
    <property type="component" value="Unassembled WGS sequence"/>
</dbReference>
<sequence>MKSKSFAARSAHERSLYVVEKGVGGGSGRELTDALRALRGPEALRTPTGPPDAEPRSKDPSQAEEAEFTAQLGADMGGELLMISVFEAGAVGEQRTFQANSQAGSRVISRRVKRRRAPDMLDKAPNKAEDPLPSIPSPWSSCGSASSSCRRRRPTWA</sequence>
<feature type="region of interest" description="Disordered" evidence="1">
    <location>
        <begin position="20"/>
        <end position="66"/>
    </location>
</feature>
<keyword evidence="3" id="KW-1185">Reference proteome</keyword>
<accession>A0ABP0QTX7</accession>
<dbReference type="EMBL" id="CAXAMM010040184">
    <property type="protein sequence ID" value="CAK9091543.1"/>
    <property type="molecule type" value="Genomic_DNA"/>
</dbReference>